<proteinExistence type="predicted"/>
<dbReference type="AlphaFoldDB" id="W0E8J3"/>
<sequence length="74" mass="8446">MEHAMKSKTLIQVAMSEETLTRVSTRLTRLDGVETVEHRRAGLLLIEFDPERVGLRHLIETARTCSDRAEIVDL</sequence>
<dbReference type="Proteomes" id="UP000005275">
    <property type="component" value="Chromosome"/>
</dbReference>
<dbReference type="HOGENOM" id="CLU_2683529_0_0_6"/>
<evidence type="ECO:0000313" key="1">
    <source>
        <dbReference type="EMBL" id="AHF05559.1"/>
    </source>
</evidence>
<accession>W0E8J3</accession>
<dbReference type="EMBL" id="CP007031">
    <property type="protein sequence ID" value="AHF05559.1"/>
    <property type="molecule type" value="Genomic_DNA"/>
</dbReference>
<keyword evidence="2" id="KW-1185">Reference proteome</keyword>
<evidence type="ECO:0000313" key="2">
    <source>
        <dbReference type="Proteomes" id="UP000005275"/>
    </source>
</evidence>
<organism evidence="1 2">
    <name type="scientific">Marichromatium purpuratum 984</name>
    <dbReference type="NCBI Taxonomy" id="765910"/>
    <lineage>
        <taxon>Bacteria</taxon>
        <taxon>Pseudomonadati</taxon>
        <taxon>Pseudomonadota</taxon>
        <taxon>Gammaproteobacteria</taxon>
        <taxon>Chromatiales</taxon>
        <taxon>Chromatiaceae</taxon>
        <taxon>Marichromatium</taxon>
    </lineage>
</organism>
<reference evidence="1 2" key="1">
    <citation type="submission" date="2013-12" db="EMBL/GenBank/DDBJ databases">
        <authorList>
            <consortium name="DOE Joint Genome Institute"/>
            <person name="Bryant D.A."/>
            <person name="Huntemann M."/>
            <person name="Han J."/>
            <person name="Chen A."/>
            <person name="Kyrpides N."/>
            <person name="Mavromatis K."/>
            <person name="Markowitz V."/>
            <person name="Palaniappan K."/>
            <person name="Ivanova N."/>
            <person name="Schaumberg A."/>
            <person name="Pati A."/>
            <person name="Liolios K."/>
            <person name="Nordberg H.P."/>
            <person name="Cantor M.N."/>
            <person name="Hua S.X."/>
            <person name="Woyke T."/>
        </authorList>
    </citation>
    <scope>NUCLEOTIDE SEQUENCE [LARGE SCALE GENOMIC DNA]</scope>
    <source>
        <strain evidence="1 2">984</strain>
    </source>
</reference>
<evidence type="ECO:0008006" key="3">
    <source>
        <dbReference type="Google" id="ProtNLM"/>
    </source>
</evidence>
<dbReference type="KEGG" id="mpur:MARPU_11495"/>
<gene>
    <name evidence="1" type="ORF">MARPU_11495</name>
</gene>
<name>W0E8J3_MARPU</name>
<protein>
    <recommendedName>
        <fullName evidence="3">ATPase</fullName>
    </recommendedName>
</protein>